<dbReference type="OrthoDB" id="5137271at2"/>
<protein>
    <recommendedName>
        <fullName evidence="6">Secreted protein</fullName>
    </recommendedName>
</protein>
<keyword evidence="2" id="KW-0812">Transmembrane</keyword>
<dbReference type="KEGG" id="jli:EXU32_15535"/>
<name>A0A4P6MZ36_9MICO</name>
<keyword evidence="5" id="KW-1185">Reference proteome</keyword>
<evidence type="ECO:0000256" key="2">
    <source>
        <dbReference type="SAM" id="Phobius"/>
    </source>
</evidence>
<evidence type="ECO:0000313" key="4">
    <source>
        <dbReference type="EMBL" id="QBF47537.1"/>
    </source>
</evidence>
<feature type="region of interest" description="Disordered" evidence="1">
    <location>
        <begin position="451"/>
        <end position="472"/>
    </location>
</feature>
<feature type="signal peptide" evidence="3">
    <location>
        <begin position="1"/>
        <end position="32"/>
    </location>
</feature>
<feature type="chain" id="PRO_5039713916" description="Secreted protein" evidence="3">
    <location>
        <begin position="33"/>
        <end position="689"/>
    </location>
</feature>
<proteinExistence type="predicted"/>
<sequence>MAAARRRRLSAATASLLLALLVLLPVAALPSAADPASMAADASDAELTITSITTVVDGDESATVRGTLTNPGTSTLTRPKVSLVPEDAGPRRSDIAEWTRDSTPIDGTAVDSTTLKDVPAGGSTPFVLSVDATELIPGQSAGAAWVSIQAAGTAVHTFIGVHRRKEYVPLRLLWGIPLLLPPDRRLFDNRGADRDKAWEAAVGDDSRLAALTATPPARDEAWLLDPTLVDAPQDAPDSGISTAERTVRSERASALRDQLVGPQTLVLPDADADVAAGAGSAPARRLVRDRVKEGVSVAQQLGARSDVLWPADGLATQQRATALDALRPGGDSTLLVPDSSLAPGVFTPAGATRTTGGTPLVVRDGPLSSLVEGLGSADDVLLARQQLVAETASVLGERAGTSRTLVIVPDRGATPDPEAWERLRNSTGAIPWLTEGDLTTLLDDDVAAAAPERTPRTGSQIQAATKGDPPLPAVLTSQRAADLINDTEAMLTFASVRADGPSWRREMTLAIRQLMSTRWRSDLPAYSILHKQLTTEVTLAEDDLQVSSGDVNFFADTGRLQITIVNRTDVQLSNLVVRLVPDSPSLRIDGDPDPVTIGPDGRHTVTVNATALAAGQVPVQVSVASPNGEEIAAPATLHVKVRPTGAWIYRVIGGAALLLLAAGTWRTVRGGRRAPEATSTTDDPEDREA</sequence>
<evidence type="ECO:0000313" key="5">
    <source>
        <dbReference type="Proteomes" id="UP000290408"/>
    </source>
</evidence>
<reference evidence="4 5" key="1">
    <citation type="submission" date="2019-02" db="EMBL/GenBank/DDBJ databases">
        <title>Genomic data mining of an Antarctic deep-sea actinobacterium, Janibacterlimosus P3-3-X1.</title>
        <authorList>
            <person name="Liao L."/>
            <person name="Chen B."/>
        </authorList>
    </citation>
    <scope>NUCLEOTIDE SEQUENCE [LARGE SCALE GENOMIC DNA]</scope>
    <source>
        <strain evidence="4 5">P3-3-X1</strain>
    </source>
</reference>
<evidence type="ECO:0000256" key="3">
    <source>
        <dbReference type="SAM" id="SignalP"/>
    </source>
</evidence>
<dbReference type="RefSeq" id="WP_130630723.1">
    <property type="nucleotide sequence ID" value="NZ_CP036164.1"/>
</dbReference>
<dbReference type="EMBL" id="CP036164">
    <property type="protein sequence ID" value="QBF47537.1"/>
    <property type="molecule type" value="Genomic_DNA"/>
</dbReference>
<feature type="transmembrane region" description="Helical" evidence="2">
    <location>
        <begin position="647"/>
        <end position="665"/>
    </location>
</feature>
<dbReference type="InterPro" id="IPR046112">
    <property type="entry name" value="DUF6049"/>
</dbReference>
<accession>A0A4P6MZ36</accession>
<keyword evidence="2" id="KW-1133">Transmembrane helix</keyword>
<keyword evidence="2" id="KW-0472">Membrane</keyword>
<evidence type="ECO:0008006" key="6">
    <source>
        <dbReference type="Google" id="ProtNLM"/>
    </source>
</evidence>
<dbReference type="Proteomes" id="UP000290408">
    <property type="component" value="Chromosome"/>
</dbReference>
<evidence type="ECO:0000256" key="1">
    <source>
        <dbReference type="SAM" id="MobiDB-lite"/>
    </source>
</evidence>
<gene>
    <name evidence="4" type="ORF">EXU32_15535</name>
</gene>
<dbReference type="Pfam" id="PF19516">
    <property type="entry name" value="DUF6049"/>
    <property type="match status" value="1"/>
</dbReference>
<dbReference type="AlphaFoldDB" id="A0A4P6MZ36"/>
<keyword evidence="3" id="KW-0732">Signal</keyword>
<organism evidence="4 5">
    <name type="scientific">Janibacter limosus</name>
    <dbReference type="NCBI Taxonomy" id="53458"/>
    <lineage>
        <taxon>Bacteria</taxon>
        <taxon>Bacillati</taxon>
        <taxon>Actinomycetota</taxon>
        <taxon>Actinomycetes</taxon>
        <taxon>Micrococcales</taxon>
        <taxon>Intrasporangiaceae</taxon>
        <taxon>Janibacter</taxon>
    </lineage>
</organism>